<accession>A0ACB9T1T7</accession>
<dbReference type="EMBL" id="CM043019">
    <property type="protein sequence ID" value="KAI4460770.1"/>
    <property type="molecule type" value="Genomic_DNA"/>
</dbReference>
<gene>
    <name evidence="1" type="ORF">MML48_5g00012920</name>
</gene>
<proteinExistence type="predicted"/>
<reference evidence="1" key="1">
    <citation type="submission" date="2022-04" db="EMBL/GenBank/DDBJ databases">
        <title>Chromosome-scale genome assembly of Holotrichia oblita Faldermann.</title>
        <authorList>
            <person name="Rongchong L."/>
        </authorList>
    </citation>
    <scope>NUCLEOTIDE SEQUENCE</scope>
    <source>
        <strain evidence="1">81SQS9</strain>
    </source>
</reference>
<sequence>MNCLPEHWPVSGKSETYTMSINKVVRIELEDKIFIIQCYCRTGQKLENGEWVYSINRCIEEFRQQFPNLPLTYAQLLKHIQACVIKFGEIGAITRKPGGGAPKKRTANLIEDVQQRMEHSPKKSVATLSQQVAVSAHKSRETMAFLQQFFDTRIFNFPARSPDLTILDYFIFPYLKNTIFKIRHQTIEELRNAIVNSCADITEEILINSFESMKRRVQLCLQNNGQHFQDLL</sequence>
<protein>
    <submittedName>
        <fullName evidence="1">Transposable element tc3 transposase-like protein</fullName>
    </submittedName>
</protein>
<comment type="caution">
    <text evidence="1">The sequence shown here is derived from an EMBL/GenBank/DDBJ whole genome shotgun (WGS) entry which is preliminary data.</text>
</comment>
<keyword evidence="2" id="KW-1185">Reference proteome</keyword>
<evidence type="ECO:0000313" key="1">
    <source>
        <dbReference type="EMBL" id="KAI4460770.1"/>
    </source>
</evidence>
<dbReference type="Proteomes" id="UP001056778">
    <property type="component" value="Chromosome 5"/>
</dbReference>
<evidence type="ECO:0000313" key="2">
    <source>
        <dbReference type="Proteomes" id="UP001056778"/>
    </source>
</evidence>
<organism evidence="1 2">
    <name type="scientific">Holotrichia oblita</name>
    <name type="common">Chafer beetle</name>
    <dbReference type="NCBI Taxonomy" id="644536"/>
    <lineage>
        <taxon>Eukaryota</taxon>
        <taxon>Metazoa</taxon>
        <taxon>Ecdysozoa</taxon>
        <taxon>Arthropoda</taxon>
        <taxon>Hexapoda</taxon>
        <taxon>Insecta</taxon>
        <taxon>Pterygota</taxon>
        <taxon>Neoptera</taxon>
        <taxon>Endopterygota</taxon>
        <taxon>Coleoptera</taxon>
        <taxon>Polyphaga</taxon>
        <taxon>Scarabaeiformia</taxon>
        <taxon>Scarabaeidae</taxon>
        <taxon>Melolonthinae</taxon>
        <taxon>Holotrichia</taxon>
    </lineage>
</organism>
<name>A0ACB9T1T7_HOLOL</name>